<proteinExistence type="predicted"/>
<evidence type="ECO:0000313" key="3">
    <source>
        <dbReference type="EnsemblMetazoa" id="XP_038065116.1"/>
    </source>
</evidence>
<keyword evidence="1" id="KW-0853">WD repeat</keyword>
<organism evidence="3 4">
    <name type="scientific">Patiria miniata</name>
    <name type="common">Bat star</name>
    <name type="synonym">Asterina miniata</name>
    <dbReference type="NCBI Taxonomy" id="46514"/>
    <lineage>
        <taxon>Eukaryota</taxon>
        <taxon>Metazoa</taxon>
        <taxon>Echinodermata</taxon>
        <taxon>Eleutherozoa</taxon>
        <taxon>Asterozoa</taxon>
        <taxon>Asteroidea</taxon>
        <taxon>Valvatacea</taxon>
        <taxon>Valvatida</taxon>
        <taxon>Asterinidae</taxon>
        <taxon>Patiria</taxon>
    </lineage>
</organism>
<dbReference type="PROSITE" id="PS50082">
    <property type="entry name" value="WD_REPEATS_2"/>
    <property type="match status" value="1"/>
</dbReference>
<dbReference type="AlphaFoldDB" id="A0A914ANP7"/>
<dbReference type="OrthoDB" id="3219396at2759"/>
<dbReference type="RefSeq" id="XP_038065116.1">
    <property type="nucleotide sequence ID" value="XM_038209188.1"/>
</dbReference>
<dbReference type="EnsemblMetazoa" id="XM_038209188.1">
    <property type="protein sequence ID" value="XP_038065116.1"/>
    <property type="gene ID" value="LOC119735483"/>
</dbReference>
<dbReference type="InterPro" id="IPR036047">
    <property type="entry name" value="F-box-like_dom_sf"/>
</dbReference>
<dbReference type="SUPFAM" id="SSF81383">
    <property type="entry name" value="F-box domain"/>
    <property type="match status" value="1"/>
</dbReference>
<dbReference type="SUPFAM" id="SSF50998">
    <property type="entry name" value="Quinoprotein alcohol dehydrogenase-like"/>
    <property type="match status" value="1"/>
</dbReference>
<evidence type="ECO:0000313" key="4">
    <source>
        <dbReference type="Proteomes" id="UP000887568"/>
    </source>
</evidence>
<dbReference type="Pfam" id="PF12937">
    <property type="entry name" value="F-box-like"/>
    <property type="match status" value="1"/>
</dbReference>
<protein>
    <recommendedName>
        <fullName evidence="2">F-box domain-containing protein</fullName>
    </recommendedName>
</protein>
<feature type="domain" description="F-box" evidence="2">
    <location>
        <begin position="22"/>
        <end position="68"/>
    </location>
</feature>
<reference evidence="3" key="1">
    <citation type="submission" date="2022-11" db="UniProtKB">
        <authorList>
            <consortium name="EnsemblMetazoa"/>
        </authorList>
    </citation>
    <scope>IDENTIFICATION</scope>
</reference>
<accession>A0A914ANP7</accession>
<evidence type="ECO:0000259" key="2">
    <source>
        <dbReference type="PROSITE" id="PS50181"/>
    </source>
</evidence>
<dbReference type="InterPro" id="IPR001810">
    <property type="entry name" value="F-box_dom"/>
</dbReference>
<dbReference type="InterPro" id="IPR001680">
    <property type="entry name" value="WD40_rpt"/>
</dbReference>
<dbReference type="GeneID" id="119735483"/>
<dbReference type="InterPro" id="IPR011047">
    <property type="entry name" value="Quinoprotein_ADH-like_sf"/>
</dbReference>
<name>A0A914ANP7_PATMI</name>
<sequence>MADSRIPGSNSMCECSTAASTAPLIYAIPDDLIKTILQRLGASDLCHVASCCRWLRDATNQDSLWRPLCQSKGWEHYGTTTDLAKIASYGPSEQAADASEAGDDSVTFQKDRIVTDDNTAGLTSTCRWKGVYMRAYHLDRNWATNSSYSNTFYLDVEKNPNPQHRIVLVDGDLLSLHNFEEAIQVFDIRKKTLQCVIPTIKPAGLGKFKDGVIVVPFESGVACAFEARTGKLLQTIDGKWRYERVLLFFDGELVITYVRTFRGVDSKKFRNIYVWCVKDGKLRRILKLDPTDDVGVCYNVDYRDRMVAAALDDDYIRVWDVRSGECLHKLKCPGKNSKVQLVDNVIVGFSTNGDVCVTSIWSQDTGECQKMINVGLTDRGMRGYTAEMVNNLILMQFSTRCCTAISSVYAYNLNGELVTKVERNFYAMKGNGRKRLFYQLHESEEGKGSGDDGLSVTCEMKLTEESSRREYESRKRVIFNITPIGLVPLFDASPAQLIGIDEIRMILCDNKEHRILIHHYW</sequence>
<evidence type="ECO:0000256" key="1">
    <source>
        <dbReference type="PROSITE-ProRule" id="PRU00221"/>
    </source>
</evidence>
<dbReference type="InterPro" id="IPR015943">
    <property type="entry name" value="WD40/YVTN_repeat-like_dom_sf"/>
</dbReference>
<feature type="repeat" description="WD" evidence="1">
    <location>
        <begin position="305"/>
        <end position="329"/>
    </location>
</feature>
<dbReference type="PROSITE" id="PS50181">
    <property type="entry name" value="FBOX"/>
    <property type="match status" value="1"/>
</dbReference>
<dbReference type="SMART" id="SM00256">
    <property type="entry name" value="FBOX"/>
    <property type="match status" value="1"/>
</dbReference>
<keyword evidence="4" id="KW-1185">Reference proteome</keyword>
<dbReference type="Gene3D" id="2.130.10.10">
    <property type="entry name" value="YVTN repeat-like/Quinoprotein amine dehydrogenase"/>
    <property type="match status" value="1"/>
</dbReference>
<dbReference type="Proteomes" id="UP000887568">
    <property type="component" value="Unplaced"/>
</dbReference>
<dbReference type="Gene3D" id="1.20.1280.50">
    <property type="match status" value="1"/>
</dbReference>